<evidence type="ECO:0000313" key="2">
    <source>
        <dbReference type="Proteomes" id="UP000779508"/>
    </source>
</evidence>
<gene>
    <name evidence="1" type="ORF">KQI88_04610</name>
</gene>
<reference evidence="1 2" key="1">
    <citation type="submission" date="2021-06" db="EMBL/GenBank/DDBJ databases">
        <authorList>
            <person name="Sun Q."/>
            <person name="Li D."/>
        </authorList>
    </citation>
    <scope>NUCLEOTIDE SEQUENCE [LARGE SCALE GENOMIC DNA]</scope>
    <source>
        <strain evidence="1 2">MSJ-5</strain>
    </source>
</reference>
<dbReference type="RefSeq" id="WP_216415149.1">
    <property type="nucleotide sequence ID" value="NZ_JAHLQK010000001.1"/>
</dbReference>
<name>A0ABS6G2U7_9FIRM</name>
<dbReference type="Proteomes" id="UP000779508">
    <property type="component" value="Unassembled WGS sequence"/>
</dbReference>
<protein>
    <submittedName>
        <fullName evidence="1">Uncharacterized protein</fullName>
    </submittedName>
</protein>
<sequence length="48" mass="5749">MGLPKFRPIPGDTFVPIDKASFERMQEALQKQEDFDWKDWSSKYKNEI</sequence>
<accession>A0ABS6G2U7</accession>
<organism evidence="1 2">
    <name type="scientific">Alkaliphilus flagellatus</name>
    <dbReference type="NCBI Taxonomy" id="2841507"/>
    <lineage>
        <taxon>Bacteria</taxon>
        <taxon>Bacillati</taxon>
        <taxon>Bacillota</taxon>
        <taxon>Clostridia</taxon>
        <taxon>Peptostreptococcales</taxon>
        <taxon>Natronincolaceae</taxon>
        <taxon>Alkaliphilus</taxon>
    </lineage>
</organism>
<keyword evidence="2" id="KW-1185">Reference proteome</keyword>
<evidence type="ECO:0000313" key="1">
    <source>
        <dbReference type="EMBL" id="MBU5675691.1"/>
    </source>
</evidence>
<comment type="caution">
    <text evidence="1">The sequence shown here is derived from an EMBL/GenBank/DDBJ whole genome shotgun (WGS) entry which is preliminary data.</text>
</comment>
<proteinExistence type="predicted"/>
<dbReference type="EMBL" id="JAHLQK010000001">
    <property type="protein sequence ID" value="MBU5675691.1"/>
    <property type="molecule type" value="Genomic_DNA"/>
</dbReference>